<evidence type="ECO:0000256" key="3">
    <source>
        <dbReference type="ARBA" id="ARBA00022676"/>
    </source>
</evidence>
<accession>A0AAX6E9C3</accession>
<keyword evidence="3 12" id="KW-0328">Glycosyltransferase</keyword>
<evidence type="ECO:0000256" key="11">
    <source>
        <dbReference type="SAM" id="MobiDB-lite"/>
    </source>
</evidence>
<keyword evidence="6" id="KW-0735">Signal-anchor</keyword>
<keyword evidence="8" id="KW-0333">Golgi apparatus</keyword>
<evidence type="ECO:0000256" key="8">
    <source>
        <dbReference type="ARBA" id="ARBA00023034"/>
    </source>
</evidence>
<dbReference type="AlphaFoldDB" id="A0AAX6E9C3"/>
<evidence type="ECO:0000256" key="5">
    <source>
        <dbReference type="ARBA" id="ARBA00022692"/>
    </source>
</evidence>
<proteinExistence type="inferred from homology"/>
<dbReference type="InterPro" id="IPR001675">
    <property type="entry name" value="Glyco_trans_29"/>
</dbReference>
<keyword evidence="9" id="KW-0472">Membrane</keyword>
<dbReference type="Gene3D" id="3.90.1480.20">
    <property type="entry name" value="Glycosyl transferase family 29"/>
    <property type="match status" value="1"/>
</dbReference>
<comment type="caution">
    <text evidence="12">The sequence shown here is derived from an EMBL/GenBank/DDBJ whole genome shotgun (WGS) entry which is preliminary data.</text>
</comment>
<name>A0AAX6E9C3_IRIPA</name>
<organism evidence="12 13">
    <name type="scientific">Iris pallida</name>
    <name type="common">Sweet iris</name>
    <dbReference type="NCBI Taxonomy" id="29817"/>
    <lineage>
        <taxon>Eukaryota</taxon>
        <taxon>Viridiplantae</taxon>
        <taxon>Streptophyta</taxon>
        <taxon>Embryophyta</taxon>
        <taxon>Tracheophyta</taxon>
        <taxon>Spermatophyta</taxon>
        <taxon>Magnoliopsida</taxon>
        <taxon>Liliopsida</taxon>
        <taxon>Asparagales</taxon>
        <taxon>Iridaceae</taxon>
        <taxon>Iridoideae</taxon>
        <taxon>Irideae</taxon>
        <taxon>Iris</taxon>
    </lineage>
</organism>
<evidence type="ECO:0000256" key="9">
    <source>
        <dbReference type="ARBA" id="ARBA00023136"/>
    </source>
</evidence>
<dbReference type="Proteomes" id="UP001140949">
    <property type="component" value="Unassembled WGS sequence"/>
</dbReference>
<comment type="subcellular location">
    <subcellularLocation>
        <location evidence="1">Golgi apparatus membrane</location>
        <topology evidence="1">Single-pass type II membrane protein</topology>
    </subcellularLocation>
</comment>
<gene>
    <name evidence="12" type="ORF">M6B38_201740</name>
</gene>
<keyword evidence="10" id="KW-0325">Glycoprotein</keyword>
<keyword evidence="5" id="KW-0812">Transmembrane</keyword>
<dbReference type="GO" id="GO:0000139">
    <property type="term" value="C:Golgi membrane"/>
    <property type="evidence" value="ECO:0007669"/>
    <property type="project" value="UniProtKB-SubCell"/>
</dbReference>
<sequence>MKKSLRFPFTLLLLSILTLTLTFLSFRTAIRSGSGSINPTLLRLASADPTEPDLRRDVDALLDGNLPSTARARARARHRTISSIWPPTPTSAHGHHVSDHPRTRSATPLDYRNFPNLRPLLLDWIRRRRLDPGAAISPSLLLPLPRPSPLYDSCAVVGNSGVLLNSDHGALIDSHDLVVRLNNAGTAGYSRHVGSRTNLSFVNSNILHLCARRPGCSCHPYGDRVPILMYICQPVHLLDYAACNSSHKAPLLVTDPSFDLLCARIVRYYSIRRFTEGTGNPPEEWGKSRDEREFHYSSGMQAVALAVGVCRRVSLFGFGKSAGARHHYHTNQKAELGLHDYEAEYAFYRDLAERPEVIPFLGDSGFKVPPVVIYY</sequence>
<dbReference type="CDD" id="cd19952">
    <property type="entry name" value="GT29"/>
    <property type="match status" value="1"/>
</dbReference>
<evidence type="ECO:0000313" key="12">
    <source>
        <dbReference type="EMBL" id="KAJ6800737.1"/>
    </source>
</evidence>
<comment type="similarity">
    <text evidence="2">Belongs to the glycosyltransferase 29 family.</text>
</comment>
<reference evidence="12" key="2">
    <citation type="submission" date="2023-04" db="EMBL/GenBank/DDBJ databases">
        <authorList>
            <person name="Bruccoleri R.E."/>
            <person name="Oakeley E.J."/>
            <person name="Faust A.-M."/>
            <person name="Dessus-Babus S."/>
            <person name="Altorfer M."/>
            <person name="Burckhardt D."/>
            <person name="Oertli M."/>
            <person name="Naumann U."/>
            <person name="Petersen F."/>
            <person name="Wong J."/>
        </authorList>
    </citation>
    <scope>NUCLEOTIDE SEQUENCE</scope>
    <source>
        <strain evidence="12">GSM-AAB239-AS_SAM_17_03QT</strain>
        <tissue evidence="12">Leaf</tissue>
    </source>
</reference>
<dbReference type="Pfam" id="PF00777">
    <property type="entry name" value="Glyco_transf_29"/>
    <property type="match status" value="1"/>
</dbReference>
<dbReference type="PANTHER" id="PTHR46779:SF1">
    <property type="entry name" value="BETA-1,6-GALACTOSYLTRANSFERASE GALT29A"/>
    <property type="match status" value="1"/>
</dbReference>
<evidence type="ECO:0000256" key="4">
    <source>
        <dbReference type="ARBA" id="ARBA00022679"/>
    </source>
</evidence>
<dbReference type="GO" id="GO:0008373">
    <property type="term" value="F:sialyltransferase activity"/>
    <property type="evidence" value="ECO:0007669"/>
    <property type="project" value="InterPro"/>
</dbReference>
<dbReference type="EMBL" id="JANAVB010038615">
    <property type="protein sequence ID" value="KAJ6800737.1"/>
    <property type="molecule type" value="Genomic_DNA"/>
</dbReference>
<evidence type="ECO:0000256" key="7">
    <source>
        <dbReference type="ARBA" id="ARBA00022989"/>
    </source>
</evidence>
<dbReference type="PANTHER" id="PTHR46779">
    <property type="entry name" value="BETA-1,6-GALACTOSYLTRANSFERASE GALT29A"/>
    <property type="match status" value="1"/>
</dbReference>
<reference evidence="12" key="1">
    <citation type="journal article" date="2023" name="GigaByte">
        <title>Genome assembly of the bearded iris, Iris pallida Lam.</title>
        <authorList>
            <person name="Bruccoleri R.E."/>
            <person name="Oakeley E.J."/>
            <person name="Faust A.M.E."/>
            <person name="Altorfer M."/>
            <person name="Dessus-Babus S."/>
            <person name="Burckhardt D."/>
            <person name="Oertli M."/>
            <person name="Naumann U."/>
            <person name="Petersen F."/>
            <person name="Wong J."/>
        </authorList>
    </citation>
    <scope>NUCLEOTIDE SEQUENCE</scope>
    <source>
        <strain evidence="12">GSM-AAB239-AS_SAM_17_03QT</strain>
    </source>
</reference>
<evidence type="ECO:0000256" key="1">
    <source>
        <dbReference type="ARBA" id="ARBA00004323"/>
    </source>
</evidence>
<evidence type="ECO:0000313" key="13">
    <source>
        <dbReference type="Proteomes" id="UP001140949"/>
    </source>
</evidence>
<feature type="region of interest" description="Disordered" evidence="11">
    <location>
        <begin position="83"/>
        <end position="107"/>
    </location>
</feature>
<evidence type="ECO:0000256" key="6">
    <source>
        <dbReference type="ARBA" id="ARBA00022968"/>
    </source>
</evidence>
<keyword evidence="7" id="KW-1133">Transmembrane helix</keyword>
<keyword evidence="4" id="KW-0808">Transferase</keyword>
<keyword evidence="13" id="KW-1185">Reference proteome</keyword>
<evidence type="ECO:0000256" key="10">
    <source>
        <dbReference type="ARBA" id="ARBA00023180"/>
    </source>
</evidence>
<evidence type="ECO:0000256" key="2">
    <source>
        <dbReference type="ARBA" id="ARBA00006003"/>
    </source>
</evidence>
<dbReference type="InterPro" id="IPR038578">
    <property type="entry name" value="GT29-like_sf"/>
</dbReference>
<protein>
    <submittedName>
        <fullName evidence="12">Sialyltransferase-like protein 1</fullName>
    </submittedName>
</protein>